<reference evidence="2" key="1">
    <citation type="submission" date="2021-02" db="EMBL/GenBank/DDBJ databases">
        <authorList>
            <person name="Nowell W R."/>
        </authorList>
    </citation>
    <scope>NUCLEOTIDE SEQUENCE</scope>
</reference>
<evidence type="ECO:0000313" key="2">
    <source>
        <dbReference type="EMBL" id="CAF4381007.1"/>
    </source>
</evidence>
<accession>A0A820N1G7</accession>
<proteinExistence type="predicted"/>
<name>A0A820N1G7_9BILA</name>
<evidence type="ECO:0000313" key="3">
    <source>
        <dbReference type="Proteomes" id="UP000663836"/>
    </source>
</evidence>
<organism evidence="2 3">
    <name type="scientific">Rotaria sordida</name>
    <dbReference type="NCBI Taxonomy" id="392033"/>
    <lineage>
        <taxon>Eukaryota</taxon>
        <taxon>Metazoa</taxon>
        <taxon>Spiralia</taxon>
        <taxon>Gnathifera</taxon>
        <taxon>Rotifera</taxon>
        <taxon>Eurotatoria</taxon>
        <taxon>Bdelloidea</taxon>
        <taxon>Philodinida</taxon>
        <taxon>Philodinidae</taxon>
        <taxon>Rotaria</taxon>
    </lineage>
</organism>
<feature type="region of interest" description="Disordered" evidence="1">
    <location>
        <begin position="1"/>
        <end position="25"/>
    </location>
</feature>
<evidence type="ECO:0000256" key="1">
    <source>
        <dbReference type="SAM" id="MobiDB-lite"/>
    </source>
</evidence>
<comment type="caution">
    <text evidence="2">The sequence shown here is derived from an EMBL/GenBank/DDBJ whole genome shotgun (WGS) entry which is preliminary data.</text>
</comment>
<dbReference type="Proteomes" id="UP000663836">
    <property type="component" value="Unassembled WGS sequence"/>
</dbReference>
<gene>
    <name evidence="2" type="ORF">JBS370_LOCUS42848</name>
</gene>
<feature type="non-terminal residue" evidence="2">
    <location>
        <position position="1"/>
    </location>
</feature>
<dbReference type="AlphaFoldDB" id="A0A820N1G7"/>
<feature type="compositionally biased region" description="Basic and acidic residues" evidence="1">
    <location>
        <begin position="1"/>
        <end position="14"/>
    </location>
</feature>
<feature type="compositionally biased region" description="Polar residues" evidence="1">
    <location>
        <begin position="16"/>
        <end position="25"/>
    </location>
</feature>
<protein>
    <submittedName>
        <fullName evidence="2">Uncharacterized protein</fullName>
    </submittedName>
</protein>
<dbReference type="EMBL" id="CAJOBD010060377">
    <property type="protein sequence ID" value="CAF4381007.1"/>
    <property type="molecule type" value="Genomic_DNA"/>
</dbReference>
<sequence>VTQHLDEESHRVESYSHPSTLASLI</sequence>